<dbReference type="AlphaFoldDB" id="T0LB82"/>
<keyword evidence="1 4" id="KW-0963">Cytoplasm</keyword>
<organism evidence="5 6">
    <name type="scientific">Vairimorpha apis BRL 01</name>
    <dbReference type="NCBI Taxonomy" id="1037528"/>
    <lineage>
        <taxon>Eukaryota</taxon>
        <taxon>Fungi</taxon>
        <taxon>Fungi incertae sedis</taxon>
        <taxon>Microsporidia</taxon>
        <taxon>Nosematidae</taxon>
        <taxon>Vairimorpha</taxon>
    </lineage>
</organism>
<comment type="subunit">
    <text evidence="4">Component of the proteasome complex.</text>
</comment>
<sequence>MPFYNIHSLNEMPSLNKTMNIESVKTYEEFLKSISNTKSSAQQKFNPYEDNSGTSLSLKYDSFIIVASDTRLCSPYGIYSRDTSKIFRINNFLMTITGFYADGYELYNQLLFRVKEYEATNQMTIHSLANLCSKILYSKRFFPYYAYVSISGFCDDKPYVYGYDCIGSYESVNCICNGSGSPLVQPLLDSFIDKKNWHGGKEK</sequence>
<evidence type="ECO:0000256" key="3">
    <source>
        <dbReference type="ARBA" id="ARBA00026071"/>
    </source>
</evidence>
<keyword evidence="2 4" id="KW-0647">Proteasome</keyword>
<evidence type="ECO:0000313" key="5">
    <source>
        <dbReference type="EMBL" id="EQB61549.1"/>
    </source>
</evidence>
<dbReference type="GO" id="GO:0005737">
    <property type="term" value="C:cytoplasm"/>
    <property type="evidence" value="ECO:0007669"/>
    <property type="project" value="UniProtKB-SubCell"/>
</dbReference>
<dbReference type="InterPro" id="IPR023333">
    <property type="entry name" value="Proteasome_suB-type"/>
</dbReference>
<dbReference type="PANTHER" id="PTHR32194">
    <property type="entry name" value="METALLOPROTEASE TLDD"/>
    <property type="match status" value="1"/>
</dbReference>
<dbReference type="EMBL" id="KE647125">
    <property type="protein sequence ID" value="EQB61549.1"/>
    <property type="molecule type" value="Genomic_DNA"/>
</dbReference>
<name>T0LB82_9MICR</name>
<accession>T0LB82</accession>
<dbReference type="InterPro" id="IPR016050">
    <property type="entry name" value="Proteasome_bsu_CS"/>
</dbReference>
<evidence type="ECO:0000256" key="4">
    <source>
        <dbReference type="RuleBase" id="RU004203"/>
    </source>
</evidence>
<dbReference type="Gene3D" id="3.60.20.10">
    <property type="entry name" value="Glutamine Phosphoribosylpyrophosphate, subunit 1, domain 1"/>
    <property type="match status" value="1"/>
</dbReference>
<dbReference type="InterPro" id="IPR001353">
    <property type="entry name" value="Proteasome_sua/b"/>
</dbReference>
<dbReference type="GO" id="GO:0019774">
    <property type="term" value="C:proteasome core complex, beta-subunit complex"/>
    <property type="evidence" value="ECO:0007669"/>
    <property type="project" value="EnsemblFungi"/>
</dbReference>
<dbReference type="InterPro" id="IPR029055">
    <property type="entry name" value="Ntn_hydrolases_N"/>
</dbReference>
<dbReference type="PROSITE" id="PS00854">
    <property type="entry name" value="PROTEASOME_BETA_1"/>
    <property type="match status" value="1"/>
</dbReference>
<keyword evidence="6" id="KW-1185">Reference proteome</keyword>
<reference evidence="5 6" key="1">
    <citation type="journal article" date="2013" name="BMC Genomics">
        <title>Genome sequencing and comparative genomics of honey bee microsporidia, Nosema apis reveal novel insights into host-parasite interactions.</title>
        <authorList>
            <person name="Chen Yp."/>
            <person name="Pettis J.S."/>
            <person name="Zhao Y."/>
            <person name="Liu X."/>
            <person name="Tallon L.J."/>
            <person name="Sadzewicz L.D."/>
            <person name="Li R."/>
            <person name="Zheng H."/>
            <person name="Huang S."/>
            <person name="Zhang X."/>
            <person name="Hamilton M.C."/>
            <person name="Pernal S.F."/>
            <person name="Melathopoulos A.P."/>
            <person name="Yan X."/>
            <person name="Evans J.D."/>
        </authorList>
    </citation>
    <scope>NUCLEOTIDE SEQUENCE [LARGE SCALE GENOMIC DNA]</scope>
    <source>
        <strain evidence="5 6">BRL 01</strain>
    </source>
</reference>
<dbReference type="PANTHER" id="PTHR32194:SF2">
    <property type="entry name" value="PROTEASOME SUBUNIT BETA TYPE-1"/>
    <property type="match status" value="1"/>
</dbReference>
<protein>
    <recommendedName>
        <fullName evidence="4">Proteasome subunit beta</fullName>
    </recommendedName>
</protein>
<dbReference type="Pfam" id="PF00227">
    <property type="entry name" value="Proteasome"/>
    <property type="match status" value="1"/>
</dbReference>
<dbReference type="GO" id="GO:0043161">
    <property type="term" value="P:proteasome-mediated ubiquitin-dependent protein catabolic process"/>
    <property type="evidence" value="ECO:0007669"/>
    <property type="project" value="EnsemblFungi"/>
</dbReference>
<comment type="subcellular location">
    <subcellularLocation>
        <location evidence="4">Cytoplasm</location>
    </subcellularLocation>
    <subcellularLocation>
        <location evidence="4">Nucleus</location>
    </subcellularLocation>
</comment>
<evidence type="ECO:0000256" key="1">
    <source>
        <dbReference type="ARBA" id="ARBA00022490"/>
    </source>
</evidence>
<dbReference type="SUPFAM" id="SSF56235">
    <property type="entry name" value="N-terminal nucleophile aminohydrolases (Ntn hydrolases)"/>
    <property type="match status" value="1"/>
</dbReference>
<dbReference type="GO" id="GO:0005634">
    <property type="term" value="C:nucleus"/>
    <property type="evidence" value="ECO:0007669"/>
    <property type="project" value="UniProtKB-SubCell"/>
</dbReference>
<gene>
    <name evidence="5" type="ORF">NAPIS_ORF00871</name>
</gene>
<dbReference type="VEuPathDB" id="MicrosporidiaDB:NAPIS_ORF00871"/>
<dbReference type="HOGENOM" id="CLU_035750_1_1_1"/>
<dbReference type="GO" id="GO:0010499">
    <property type="term" value="P:proteasomal ubiquitin-independent protein catabolic process"/>
    <property type="evidence" value="ECO:0007669"/>
    <property type="project" value="EnsemblFungi"/>
</dbReference>
<comment type="similarity">
    <text evidence="4">Belongs to the peptidase T1B family.</text>
</comment>
<dbReference type="Proteomes" id="UP000053780">
    <property type="component" value="Unassembled WGS sequence"/>
</dbReference>
<evidence type="ECO:0000256" key="2">
    <source>
        <dbReference type="ARBA" id="ARBA00022942"/>
    </source>
</evidence>
<comment type="subunit">
    <text evidence="3">The 26S proteasome consists of a 20S proteasome core and two 19S regulatory subunits. The 20S proteasome core is composed of 28 subunits that are arranged in four stacked rings, resulting in a barrel-shaped structure. The two end rings are each formed by seven alpha subunits, and the two central rings are each formed by seven beta subunits. The catalytic chamber with the active sites is on the inside of the barrel.</text>
</comment>
<dbReference type="OrthoDB" id="268479at2759"/>
<keyword evidence="4" id="KW-0539">Nucleus</keyword>
<comment type="function">
    <text evidence="4">Component of the proteasome, a multicatalytic proteinase complex which is characterized by its ability to cleave peptides with Arg, Phe, Tyr, Leu, and Glu adjacent to the leaving group at neutral or slightly basic pH. The proteasome has an ATP-dependent proteolytic activity.</text>
</comment>
<proteinExistence type="inferred from homology"/>
<evidence type="ECO:0000313" key="6">
    <source>
        <dbReference type="Proteomes" id="UP000053780"/>
    </source>
</evidence>